<dbReference type="EMBL" id="MN739942">
    <property type="protein sequence ID" value="QHT78908.1"/>
    <property type="molecule type" value="Genomic_DNA"/>
</dbReference>
<keyword evidence="2" id="KW-0812">Transmembrane</keyword>
<proteinExistence type="predicted"/>
<keyword evidence="2" id="KW-0472">Membrane</keyword>
<keyword evidence="2" id="KW-1133">Transmembrane helix</keyword>
<protein>
    <submittedName>
        <fullName evidence="3">Uncharacterized protein</fullName>
    </submittedName>
</protein>
<feature type="compositionally biased region" description="Acidic residues" evidence="1">
    <location>
        <begin position="226"/>
        <end position="237"/>
    </location>
</feature>
<name>A0A6C0HE82_9ZZZZ</name>
<dbReference type="AlphaFoldDB" id="A0A6C0HE82"/>
<organism evidence="3">
    <name type="scientific">viral metagenome</name>
    <dbReference type="NCBI Taxonomy" id="1070528"/>
    <lineage>
        <taxon>unclassified sequences</taxon>
        <taxon>metagenomes</taxon>
        <taxon>organismal metagenomes</taxon>
    </lineage>
</organism>
<evidence type="ECO:0000256" key="1">
    <source>
        <dbReference type="SAM" id="MobiDB-lite"/>
    </source>
</evidence>
<feature type="region of interest" description="Disordered" evidence="1">
    <location>
        <begin position="212"/>
        <end position="243"/>
    </location>
</feature>
<accession>A0A6C0HE82</accession>
<feature type="transmembrane region" description="Helical" evidence="2">
    <location>
        <begin position="277"/>
        <end position="299"/>
    </location>
</feature>
<evidence type="ECO:0000313" key="3">
    <source>
        <dbReference type="EMBL" id="QHT78908.1"/>
    </source>
</evidence>
<evidence type="ECO:0000256" key="2">
    <source>
        <dbReference type="SAM" id="Phobius"/>
    </source>
</evidence>
<reference evidence="3" key="1">
    <citation type="journal article" date="2020" name="Nature">
        <title>Giant virus diversity and host interactions through global metagenomics.</title>
        <authorList>
            <person name="Schulz F."/>
            <person name="Roux S."/>
            <person name="Paez-Espino D."/>
            <person name="Jungbluth S."/>
            <person name="Walsh D.A."/>
            <person name="Denef V.J."/>
            <person name="McMahon K.D."/>
            <person name="Konstantinidis K.T."/>
            <person name="Eloe-Fadrosh E.A."/>
            <person name="Kyrpides N.C."/>
            <person name="Woyke T."/>
        </authorList>
    </citation>
    <scope>NUCLEOTIDE SEQUENCE</scope>
    <source>
        <strain evidence="3">GVMAG-M-3300023179-97</strain>
    </source>
</reference>
<sequence length="303" mass="33241">MDGCSLSDAFPSGAFASAGCIDKGTAEESRRQEKKKARKCRGQALTYLNSGMNNVGAVDPDRPSIKRMEPVPPLNEETGLTSHSPVNQQYEFFVGSSECIPSKQSQLAPSFFGADPDQSSCSPVTKKSLTENFKSSVSPFVDIIGKDDSYKLEPDFATTFDMSGAQKAGGSVNTETKAGAYLTPTKMKSNSKLPDPNLDMFWKENGLAGGQSSFFSKLKTPNDKEEKDEEEKDEEESEQKSKEHIAKNKEVLHKLDRIFARLDDIDAMKSENSQTEVLLFILTGLGVIFLMDIGCRAAALKRY</sequence>